<organism evidence="2 3">
    <name type="scientific">Natrinema pallidum</name>
    <dbReference type="NCBI Taxonomy" id="69527"/>
    <lineage>
        <taxon>Archaea</taxon>
        <taxon>Methanobacteriati</taxon>
        <taxon>Methanobacteriota</taxon>
        <taxon>Stenosarchaea group</taxon>
        <taxon>Halobacteria</taxon>
        <taxon>Halobacteriales</taxon>
        <taxon>Natrialbaceae</taxon>
        <taxon>Natrinema</taxon>
    </lineage>
</organism>
<name>A0A4P9TFX0_9EURY</name>
<keyword evidence="3" id="KW-1185">Reference proteome</keyword>
<dbReference type="GeneID" id="96156366"/>
<reference evidence="3" key="1">
    <citation type="submission" date="2019-05" db="EMBL/GenBank/DDBJ databases">
        <title>Complete Genome Sequence and Methylation Pattern of the Halophilic Archaeon Natrinema pallidum BOL6-1.</title>
        <authorList>
            <person name="DasSarma P."/>
            <person name="DasSarma B.P."/>
            <person name="DasSarma S.L."/>
            <person name="Martinez F.L."/>
            <person name="Guzman D."/>
            <person name="Roberts R.J."/>
            <person name="DasSarma S."/>
        </authorList>
    </citation>
    <scope>NUCLEOTIDE SEQUENCE [LARGE SCALE GENOMIC DNA]</scope>
    <source>
        <strain evidence="3">BOL6-1</strain>
    </source>
</reference>
<proteinExistence type="predicted"/>
<dbReference type="Pfam" id="PF26442">
    <property type="entry name" value="Halo_toxin"/>
    <property type="match status" value="1"/>
</dbReference>
<evidence type="ECO:0000313" key="3">
    <source>
        <dbReference type="Proteomes" id="UP000307562"/>
    </source>
</evidence>
<evidence type="ECO:0000259" key="1">
    <source>
        <dbReference type="Pfam" id="PF26442"/>
    </source>
</evidence>
<dbReference type="KEGG" id="npl:FGF80_10235"/>
<accession>A0A4P9TFX0</accession>
<dbReference type="EMBL" id="CP040637">
    <property type="protein sequence ID" value="QCW03597.1"/>
    <property type="molecule type" value="Genomic_DNA"/>
</dbReference>
<dbReference type="Proteomes" id="UP000307562">
    <property type="component" value="Chromosome"/>
</dbReference>
<dbReference type="RefSeq" id="WP_138653808.1">
    <property type="nucleotide sequence ID" value="NZ_CP040637.1"/>
</dbReference>
<sequence length="99" mass="11229">MSAAESPRYFEISISEHARKRWETRSPQPNADPRAAWGDAVPVHYPNLKPPATDARYHEETDLLLLAAADGTLTTCIPLKHRSRDEQQYIRSQVTDDSI</sequence>
<gene>
    <name evidence="2" type="ORF">FGF80_10235</name>
</gene>
<dbReference type="AlphaFoldDB" id="A0A4P9TFX0"/>
<evidence type="ECO:0000313" key="2">
    <source>
        <dbReference type="EMBL" id="QCW03597.1"/>
    </source>
</evidence>
<feature type="domain" description="RelE toxin-related" evidence="1">
    <location>
        <begin position="14"/>
        <end position="79"/>
    </location>
</feature>
<dbReference type="InterPro" id="IPR058996">
    <property type="entry name" value="Toxin-rel_dom"/>
</dbReference>
<protein>
    <recommendedName>
        <fullName evidence="1">RelE toxin-related domain-containing protein</fullName>
    </recommendedName>
</protein>